<feature type="transmembrane region" description="Helical" evidence="2">
    <location>
        <begin position="339"/>
        <end position="356"/>
    </location>
</feature>
<protein>
    <submittedName>
        <fullName evidence="4">Insulin-like growth factor binding proteinn-terminal</fullName>
    </submittedName>
</protein>
<accession>A0AAV7ZSA4</accession>
<dbReference type="Proteomes" id="UP001146793">
    <property type="component" value="Unassembled WGS sequence"/>
</dbReference>
<dbReference type="InterPro" id="IPR011641">
    <property type="entry name" value="Tyr-kin_ephrin_A/B_rcpt-like"/>
</dbReference>
<keyword evidence="2" id="KW-0812">Transmembrane</keyword>
<name>A0AAV7ZSA4_9EUKA</name>
<organism evidence="4 5">
    <name type="scientific">Anaeramoeba flamelloides</name>
    <dbReference type="NCBI Taxonomy" id="1746091"/>
    <lineage>
        <taxon>Eukaryota</taxon>
        <taxon>Metamonada</taxon>
        <taxon>Anaeramoebidae</taxon>
        <taxon>Anaeramoeba</taxon>
    </lineage>
</organism>
<sequence length="729" mass="83416">MCRLCQKGTYQENKGQNGCKACPIGTYNSKSGQDSIHKCLKCATGEYGKKVGAISQEDGSEKCSTGTYNPNEGSVSSGDCLVCGRGTFQNQSGQSICLACFKGHYQNLEGQVLCQKCNAGTYNPNEGSVSSADCLDCQIGRYNDHEGKSSCALCGYGNYSSSKGMTNCLQCSPESYSDTVGATVCQYCGFGTYQNQTGKAVCEPCSFNTYADSFGNYECQNCQTHSETLSTKSQSSKKCFCTVGYYGSTGENCQKCHEHGVCTKFNQQYPYPQLGYWGTSEDPTRLIKFQVYNACPGYEMDKCNKELGYTGIQCSECDEGFYKVDHRCKECPQNPNQPSFLYFFILLLILVIFVVFTKKISRYFKSLTIVISFFQVLALIYQLKGIWPKGTDGTFQLFLPFNLNIDLLATECSYEFGYFKKWKMIQLLPFLFLLFFVFIYILLLIHSKTVTALHQRHYYNYISNKFPNLMKKPSKLVDRKLIYYLKLLRYYLLTLFLRSFTQKEVTEVIKSVFTNVYLTLLSMLYLTLSQKCLEFFSCEYNAELNKYIFKPEANYYYFDYDQENNLWNIVFPFAITYPILKKRHNNLDSILLIFSQVILFSGLIFESEEINNNSKETLYLVKFVKIMVLISVFFILIAAFFDIKFKIKKGTHHKKSLLNKDTNIMKLLNSKVSNGDTNSGDDRDDRNNANTDNNSHKNMKKNHQQENQLNLLILLKWLMVLNNSKSKKK</sequence>
<dbReference type="SUPFAM" id="SSF57184">
    <property type="entry name" value="Growth factor receptor domain"/>
    <property type="match status" value="1"/>
</dbReference>
<evidence type="ECO:0000259" key="3">
    <source>
        <dbReference type="PROSITE" id="PS01186"/>
    </source>
</evidence>
<reference evidence="4" key="1">
    <citation type="submission" date="2022-08" db="EMBL/GenBank/DDBJ databases">
        <title>Novel sulphate-reducing endosymbionts in the free-living metamonad Anaeramoeba.</title>
        <authorList>
            <person name="Jerlstrom-Hultqvist J."/>
            <person name="Cepicka I."/>
            <person name="Gallot-Lavallee L."/>
            <person name="Salas-Leiva D."/>
            <person name="Curtis B.A."/>
            <person name="Zahonova K."/>
            <person name="Pipaliya S."/>
            <person name="Dacks J."/>
            <person name="Roger A.J."/>
        </authorList>
    </citation>
    <scope>NUCLEOTIDE SEQUENCE</scope>
    <source>
        <strain evidence="4">Busselton2</strain>
    </source>
</reference>
<feature type="transmembrane region" description="Helical" evidence="2">
    <location>
        <begin position="424"/>
        <end position="445"/>
    </location>
</feature>
<proteinExistence type="predicted"/>
<dbReference type="InterPro" id="IPR009030">
    <property type="entry name" value="Growth_fac_rcpt_cys_sf"/>
</dbReference>
<feature type="transmembrane region" description="Helical" evidence="2">
    <location>
        <begin position="363"/>
        <end position="383"/>
    </location>
</feature>
<evidence type="ECO:0000313" key="5">
    <source>
        <dbReference type="Proteomes" id="UP001146793"/>
    </source>
</evidence>
<evidence type="ECO:0000256" key="1">
    <source>
        <dbReference type="SAM" id="MobiDB-lite"/>
    </source>
</evidence>
<dbReference type="Pfam" id="PF07699">
    <property type="entry name" value="Ephrin_rec_like"/>
    <property type="match status" value="3"/>
</dbReference>
<keyword evidence="2" id="KW-1133">Transmembrane helix</keyword>
<dbReference type="EMBL" id="JANTQA010000023">
    <property type="protein sequence ID" value="KAJ3444893.1"/>
    <property type="molecule type" value="Genomic_DNA"/>
</dbReference>
<dbReference type="InterPro" id="IPR000742">
    <property type="entry name" value="EGF"/>
</dbReference>
<feature type="transmembrane region" description="Helical" evidence="2">
    <location>
        <begin position="587"/>
        <end position="605"/>
    </location>
</feature>
<dbReference type="PANTHER" id="PTHR46967">
    <property type="entry name" value="INSULIN-LIKE GROWTH FACTOR BINDING PROTEIN,N-TERMINAL"/>
    <property type="match status" value="1"/>
</dbReference>
<comment type="caution">
    <text evidence="4">The sequence shown here is derived from an EMBL/GenBank/DDBJ whole genome shotgun (WGS) entry which is preliminary data.</text>
</comment>
<keyword evidence="2" id="KW-0472">Membrane</keyword>
<dbReference type="Gene3D" id="2.10.50.10">
    <property type="entry name" value="Tumor Necrosis Factor Receptor, subunit A, domain 2"/>
    <property type="match status" value="3"/>
</dbReference>
<dbReference type="PANTHER" id="PTHR46967:SF1">
    <property type="entry name" value="KERATIN-ASSOCIATED PROTEIN 16-1-LIKE"/>
    <property type="match status" value="1"/>
</dbReference>
<dbReference type="SMART" id="SM01411">
    <property type="entry name" value="Ephrin_rec_like"/>
    <property type="match status" value="5"/>
</dbReference>
<dbReference type="AlphaFoldDB" id="A0AAV7ZSA4"/>
<dbReference type="PROSITE" id="PS01186">
    <property type="entry name" value="EGF_2"/>
    <property type="match status" value="1"/>
</dbReference>
<evidence type="ECO:0000256" key="2">
    <source>
        <dbReference type="SAM" id="Phobius"/>
    </source>
</evidence>
<feature type="transmembrane region" description="Helical" evidence="2">
    <location>
        <begin position="617"/>
        <end position="641"/>
    </location>
</feature>
<feature type="domain" description="EGF-like" evidence="3">
    <location>
        <begin position="239"/>
        <end position="253"/>
    </location>
</feature>
<feature type="region of interest" description="Disordered" evidence="1">
    <location>
        <begin position="670"/>
        <end position="703"/>
    </location>
</feature>
<gene>
    <name evidence="4" type="ORF">M0812_10755</name>
</gene>
<evidence type="ECO:0000313" key="4">
    <source>
        <dbReference type="EMBL" id="KAJ3444893.1"/>
    </source>
</evidence>